<dbReference type="SMART" id="SM00257">
    <property type="entry name" value="LysM"/>
    <property type="match status" value="1"/>
</dbReference>
<dbReference type="CDD" id="cd00118">
    <property type="entry name" value="LysM"/>
    <property type="match status" value="1"/>
</dbReference>
<name>A0A6M1RUE1_9BACT</name>
<dbReference type="InterPro" id="IPR018392">
    <property type="entry name" value="LysM"/>
</dbReference>
<feature type="region of interest" description="Disordered" evidence="1">
    <location>
        <begin position="61"/>
        <end position="99"/>
    </location>
</feature>
<dbReference type="InterPro" id="IPR036779">
    <property type="entry name" value="LysM_dom_sf"/>
</dbReference>
<dbReference type="Proteomes" id="UP000477311">
    <property type="component" value="Unassembled WGS sequence"/>
</dbReference>
<reference evidence="3 4" key="1">
    <citation type="submission" date="2020-02" db="EMBL/GenBank/DDBJ databases">
        <title>Draft genome sequence of Limisphaera ngatamarikiensis NGM72.4T, a thermophilic Verrucomicrobia grouped in subdivision 3.</title>
        <authorList>
            <person name="Carere C.R."/>
            <person name="Steen J."/>
            <person name="Hugenholtz P."/>
            <person name="Stott M.B."/>
        </authorList>
    </citation>
    <scope>NUCLEOTIDE SEQUENCE [LARGE SCALE GENOMIC DNA]</scope>
    <source>
        <strain evidence="3 4">NGM72.4</strain>
    </source>
</reference>
<evidence type="ECO:0000313" key="3">
    <source>
        <dbReference type="EMBL" id="NGO39031.1"/>
    </source>
</evidence>
<feature type="domain" description="LysM" evidence="2">
    <location>
        <begin position="100"/>
        <end position="149"/>
    </location>
</feature>
<evidence type="ECO:0000256" key="1">
    <source>
        <dbReference type="SAM" id="MobiDB-lite"/>
    </source>
</evidence>
<dbReference type="EMBL" id="JAAKYA010000042">
    <property type="protein sequence ID" value="NGO39031.1"/>
    <property type="molecule type" value="Genomic_DNA"/>
</dbReference>
<keyword evidence="4" id="KW-1185">Reference proteome</keyword>
<sequence>MQKRMAGLVRELSELRDQVRSGTGDYATQADLRRLADAVQEVDRKRREDYQKIAQEIQQLAKVLSSANPPTRTSPPAPEERTSRRRSTSPDAGGPVEKGYEYVVKPGDTLHAIVQAYREQGVNVTVAQVLKANPGLNPNRLQVGQKIFIPLPAE</sequence>
<organism evidence="3 4">
    <name type="scientific">Limisphaera ngatamarikiensis</name>
    <dbReference type="NCBI Taxonomy" id="1324935"/>
    <lineage>
        <taxon>Bacteria</taxon>
        <taxon>Pseudomonadati</taxon>
        <taxon>Verrucomicrobiota</taxon>
        <taxon>Verrucomicrobiia</taxon>
        <taxon>Limisphaerales</taxon>
        <taxon>Limisphaeraceae</taxon>
        <taxon>Limisphaera</taxon>
    </lineage>
</organism>
<accession>A0A6M1RUE1</accession>
<comment type="caution">
    <text evidence="3">The sequence shown here is derived from an EMBL/GenBank/DDBJ whole genome shotgun (WGS) entry which is preliminary data.</text>
</comment>
<dbReference type="Pfam" id="PF01476">
    <property type="entry name" value="LysM"/>
    <property type="match status" value="1"/>
</dbReference>
<evidence type="ECO:0000313" key="4">
    <source>
        <dbReference type="Proteomes" id="UP000477311"/>
    </source>
</evidence>
<dbReference type="SUPFAM" id="SSF54106">
    <property type="entry name" value="LysM domain"/>
    <property type="match status" value="1"/>
</dbReference>
<protein>
    <submittedName>
        <fullName evidence="3">LysM peptidoglycan-binding domain-containing protein</fullName>
    </submittedName>
</protein>
<dbReference type="AlphaFoldDB" id="A0A6M1RUE1"/>
<dbReference type="PROSITE" id="PS51782">
    <property type="entry name" value="LYSM"/>
    <property type="match status" value="1"/>
</dbReference>
<proteinExistence type="predicted"/>
<dbReference type="Gene3D" id="3.10.350.10">
    <property type="entry name" value="LysM domain"/>
    <property type="match status" value="1"/>
</dbReference>
<gene>
    <name evidence="3" type="ORF">G4L39_06425</name>
</gene>
<evidence type="ECO:0000259" key="2">
    <source>
        <dbReference type="PROSITE" id="PS51782"/>
    </source>
</evidence>